<dbReference type="RefSeq" id="WP_014586158.1">
    <property type="nucleotide sequence ID" value="NC_017527.1"/>
</dbReference>
<dbReference type="Proteomes" id="UP000005877">
    <property type="component" value="Chromosome"/>
</dbReference>
<keyword evidence="2" id="KW-1185">Reference proteome</keyword>
<dbReference type="KEGG" id="mhi:Mhar_0595"/>
<dbReference type="EMBL" id="CP003117">
    <property type="protein sequence ID" value="AET63973.1"/>
    <property type="molecule type" value="Genomic_DNA"/>
</dbReference>
<dbReference type="PATRIC" id="fig|1110509.7.peg.655"/>
<gene>
    <name evidence="1" type="ordered locus">Mhar_0595</name>
</gene>
<dbReference type="Gene3D" id="2.120.10.30">
    <property type="entry name" value="TolB, C-terminal domain"/>
    <property type="match status" value="1"/>
</dbReference>
<name>G7WNJ7_METH6</name>
<evidence type="ECO:0000313" key="1">
    <source>
        <dbReference type="EMBL" id="AET63973.1"/>
    </source>
</evidence>
<dbReference type="AlphaFoldDB" id="G7WNJ7"/>
<dbReference type="GeneID" id="12509764"/>
<proteinExistence type="predicted"/>
<reference evidence="1 2" key="1">
    <citation type="journal article" date="2012" name="PLoS ONE">
        <title>The genome characteristics and predicted function of methyl-group oxidation pathway in the obligate aceticlastic methanogens, Methanosaeta spp.</title>
        <authorList>
            <person name="Zhu J."/>
            <person name="Zheng H."/>
            <person name="Ai G."/>
            <person name="Zhang G."/>
            <person name="Liu D."/>
            <person name="Liu X."/>
            <person name="Dong X."/>
        </authorList>
    </citation>
    <scope>NUCLEOTIDE SEQUENCE [LARGE SCALE GENOMIC DNA]</scope>
    <source>
        <strain evidence="1 2">6Ac</strain>
    </source>
</reference>
<organism evidence="1 2">
    <name type="scientific">Methanothrix harundinacea (strain 6Ac)</name>
    <name type="common">Methanosaeta harundinacea</name>
    <dbReference type="NCBI Taxonomy" id="1110509"/>
    <lineage>
        <taxon>Archaea</taxon>
        <taxon>Methanobacteriati</taxon>
        <taxon>Methanobacteriota</taxon>
        <taxon>Stenosarchaea group</taxon>
        <taxon>Methanomicrobia</taxon>
        <taxon>Methanotrichales</taxon>
        <taxon>Methanotrichaceae</taxon>
        <taxon>Methanothrix</taxon>
    </lineage>
</organism>
<dbReference type="SUPFAM" id="SSF101898">
    <property type="entry name" value="NHL repeat"/>
    <property type="match status" value="1"/>
</dbReference>
<accession>G7WNJ7</accession>
<sequence length="142" mass="15134">MGAKISILFVISILASILPVCGGPLLAQWSLEDLVGGIAIGPGGEVYVTINNSHKVVKYSPEGERLAEWDVDGVIETNGIAVGPGGEVYVTINNNHKVVKYSSEGEKLDEWAVDGMMNGIAAGPNGLIYISFTNRMIQVFWA</sequence>
<evidence type="ECO:0000313" key="2">
    <source>
        <dbReference type="Proteomes" id="UP000005877"/>
    </source>
</evidence>
<dbReference type="HOGENOM" id="CLU_1811438_0_0_2"/>
<dbReference type="InterPro" id="IPR011042">
    <property type="entry name" value="6-blade_b-propeller_TolB-like"/>
</dbReference>
<protein>
    <submittedName>
        <fullName evidence="1">Uncharacterized protein</fullName>
    </submittedName>
</protein>
<dbReference type="STRING" id="1110509.Mhar_0595"/>